<dbReference type="Proteomes" id="UP001194580">
    <property type="component" value="Unassembled WGS sequence"/>
</dbReference>
<feature type="non-terminal residue" evidence="1">
    <location>
        <position position="70"/>
    </location>
</feature>
<feature type="non-terminal residue" evidence="1">
    <location>
        <position position="1"/>
    </location>
</feature>
<accession>A0AAD4H2V8</accession>
<protein>
    <submittedName>
        <fullName evidence="1">Uncharacterized protein</fullName>
    </submittedName>
</protein>
<sequence length="70" mass="7935">EDIEAVWSRNPSSESRLKFHARRYSQLGFTTPLFRLDARINAYVSDRVVAPLDQSGHSGLQGRGYLQEAL</sequence>
<gene>
    <name evidence="1" type="ORF">BGZ95_004848</name>
</gene>
<comment type="caution">
    <text evidence="1">The sequence shown here is derived from an EMBL/GenBank/DDBJ whole genome shotgun (WGS) entry which is preliminary data.</text>
</comment>
<proteinExistence type="predicted"/>
<dbReference type="EMBL" id="JAAAIL010002251">
    <property type="protein sequence ID" value="KAG0258898.1"/>
    <property type="molecule type" value="Genomic_DNA"/>
</dbReference>
<dbReference type="AlphaFoldDB" id="A0AAD4H2V8"/>
<reference evidence="1" key="1">
    <citation type="journal article" date="2020" name="Fungal Divers.">
        <title>Resolving the Mortierellaceae phylogeny through synthesis of multi-gene phylogenetics and phylogenomics.</title>
        <authorList>
            <person name="Vandepol N."/>
            <person name="Liber J."/>
            <person name="Desiro A."/>
            <person name="Na H."/>
            <person name="Kennedy M."/>
            <person name="Barry K."/>
            <person name="Grigoriev I.V."/>
            <person name="Miller A.N."/>
            <person name="O'Donnell K."/>
            <person name="Stajich J.E."/>
            <person name="Bonito G."/>
        </authorList>
    </citation>
    <scope>NUCLEOTIDE SEQUENCE</scope>
    <source>
        <strain evidence="1">NRRL 28262</strain>
    </source>
</reference>
<organism evidence="1 2">
    <name type="scientific">Linnemannia exigua</name>
    <dbReference type="NCBI Taxonomy" id="604196"/>
    <lineage>
        <taxon>Eukaryota</taxon>
        <taxon>Fungi</taxon>
        <taxon>Fungi incertae sedis</taxon>
        <taxon>Mucoromycota</taxon>
        <taxon>Mortierellomycotina</taxon>
        <taxon>Mortierellomycetes</taxon>
        <taxon>Mortierellales</taxon>
        <taxon>Mortierellaceae</taxon>
        <taxon>Linnemannia</taxon>
    </lineage>
</organism>
<name>A0AAD4H2V8_9FUNG</name>
<evidence type="ECO:0000313" key="1">
    <source>
        <dbReference type="EMBL" id="KAG0258898.1"/>
    </source>
</evidence>
<evidence type="ECO:0000313" key="2">
    <source>
        <dbReference type="Proteomes" id="UP001194580"/>
    </source>
</evidence>
<keyword evidence="2" id="KW-1185">Reference proteome</keyword>